<dbReference type="HOGENOM" id="CLU_2753482_0_0_10"/>
<organism evidence="1 2">
    <name type="scientific">Allomuricauda ruestringensis (strain DSM 13258 / CIP 107369 / LMG 19739 / B1)</name>
    <name type="common">Muricauda ruestringensis</name>
    <dbReference type="NCBI Taxonomy" id="886377"/>
    <lineage>
        <taxon>Bacteria</taxon>
        <taxon>Pseudomonadati</taxon>
        <taxon>Bacteroidota</taxon>
        <taxon>Flavobacteriia</taxon>
        <taxon>Flavobacteriales</taxon>
        <taxon>Flavobacteriaceae</taxon>
        <taxon>Flagellimonas</taxon>
    </lineage>
</organism>
<dbReference type="KEGG" id="mrs:Murru_2615"/>
<reference evidence="2" key="1">
    <citation type="submission" date="2011-08" db="EMBL/GenBank/DDBJ databases">
        <title>The complete genome of Muricauda ruestringensis DSM 13258.</title>
        <authorList>
            <person name="Lucas S."/>
            <person name="Han J."/>
            <person name="Lapidus A."/>
            <person name="Bruce D."/>
            <person name="Goodwin L."/>
            <person name="Pitluck S."/>
            <person name="Peters L."/>
            <person name="Kyrpides N."/>
            <person name="Mavromatis K."/>
            <person name="Ivanova N."/>
            <person name="Ovchinnikova G."/>
            <person name="Teshima H."/>
            <person name="Detter J.C."/>
            <person name="Tapia R."/>
            <person name="Han C."/>
            <person name="Land M."/>
            <person name="Hauser L."/>
            <person name="Markowitz V."/>
            <person name="Cheng J.-F."/>
            <person name="Hugenholtz P."/>
            <person name="Woyke T."/>
            <person name="Wu D."/>
            <person name="Spring S."/>
            <person name="Schroeder M."/>
            <person name="Brambilla E."/>
            <person name="Klenk H.-P."/>
            <person name="Eisen J.A."/>
        </authorList>
    </citation>
    <scope>NUCLEOTIDE SEQUENCE [LARGE SCALE GENOMIC DNA]</scope>
    <source>
        <strain evidence="2">DSM 13258 / LMG 19739 / B1</strain>
    </source>
</reference>
<evidence type="ECO:0000313" key="1">
    <source>
        <dbReference type="EMBL" id="AEM71650.1"/>
    </source>
</evidence>
<reference evidence="1 2" key="2">
    <citation type="journal article" date="2012" name="Stand. Genomic Sci.">
        <title>Complete genome sequence of the facultatively anaerobic, appendaged bacterium Muricauda ruestringensis type strain (B1(T)).</title>
        <authorList>
            <person name="Huntemann M."/>
            <person name="Teshima H."/>
            <person name="Lapidus A."/>
            <person name="Nolan M."/>
            <person name="Lucas S."/>
            <person name="Hammon N."/>
            <person name="Deshpande S."/>
            <person name="Cheng J.F."/>
            <person name="Tapia R."/>
            <person name="Goodwin L.A."/>
            <person name="Pitluck S."/>
            <person name="Liolios K."/>
            <person name="Pagani I."/>
            <person name="Ivanova N."/>
            <person name="Mavromatis K."/>
            <person name="Mikhailova N."/>
            <person name="Pati A."/>
            <person name="Chen A."/>
            <person name="Palaniappan K."/>
            <person name="Land M."/>
            <person name="Hauser L."/>
            <person name="Pan C."/>
            <person name="Brambilla E.M."/>
            <person name="Rohde M."/>
            <person name="Spring S."/>
            <person name="Goker M."/>
            <person name="Detter J.C."/>
            <person name="Bristow J."/>
            <person name="Eisen J.A."/>
            <person name="Markowitz V."/>
            <person name="Hugenholtz P."/>
            <person name="Kyrpides N.C."/>
            <person name="Klenk H.P."/>
            <person name="Woyke T."/>
        </authorList>
    </citation>
    <scope>NUCLEOTIDE SEQUENCE [LARGE SCALE GENOMIC DNA]</scope>
    <source>
        <strain evidence="2">DSM 13258 / LMG 19739 / B1</strain>
    </source>
</reference>
<dbReference type="STRING" id="886377.Murru_2615"/>
<keyword evidence="2" id="KW-1185">Reference proteome</keyword>
<dbReference type="AlphaFoldDB" id="G2PQL3"/>
<proteinExistence type="predicted"/>
<accession>G2PQL3</accession>
<dbReference type="EMBL" id="CP002999">
    <property type="protein sequence ID" value="AEM71650.1"/>
    <property type="molecule type" value="Genomic_DNA"/>
</dbReference>
<name>G2PQL3_ALLRU</name>
<protein>
    <submittedName>
        <fullName evidence="1">Uncharacterized protein</fullName>
    </submittedName>
</protein>
<sequence length="70" mass="7990">MGTLFLFAGKRAGYRGSKNHISIAFRESVAILQWVQDLIFYQEGVERVYFHEIKPNLGKPLAKCCPIGIY</sequence>
<gene>
    <name evidence="1" type="ordered locus">Murru_2615</name>
</gene>
<evidence type="ECO:0000313" key="2">
    <source>
        <dbReference type="Proteomes" id="UP000008908"/>
    </source>
</evidence>
<dbReference type="Proteomes" id="UP000008908">
    <property type="component" value="Chromosome"/>
</dbReference>